<dbReference type="InterPro" id="IPR036875">
    <property type="entry name" value="Znf_CCHC_sf"/>
</dbReference>
<accession>A0A0C2WJJ8</accession>
<feature type="compositionally biased region" description="Polar residues" evidence="3">
    <location>
        <begin position="40"/>
        <end position="61"/>
    </location>
</feature>
<dbReference type="OrthoDB" id="3269984at2759"/>
<keyword evidence="2" id="KW-0479">Metal-binding</keyword>
<dbReference type="GO" id="GO:0003676">
    <property type="term" value="F:nucleic acid binding"/>
    <property type="evidence" value="ECO:0007669"/>
    <property type="project" value="InterPro"/>
</dbReference>
<dbReference type="InterPro" id="IPR001878">
    <property type="entry name" value="Znf_CCHC"/>
</dbReference>
<feature type="compositionally biased region" description="Polar residues" evidence="3">
    <location>
        <begin position="70"/>
        <end position="87"/>
    </location>
</feature>
<dbReference type="SUPFAM" id="SSF57756">
    <property type="entry name" value="Retrovirus zinc finger-like domains"/>
    <property type="match status" value="1"/>
</dbReference>
<feature type="region of interest" description="Disordered" evidence="3">
    <location>
        <begin position="367"/>
        <end position="418"/>
    </location>
</feature>
<evidence type="ECO:0000313" key="6">
    <source>
        <dbReference type="Proteomes" id="UP000054549"/>
    </source>
</evidence>
<dbReference type="STRING" id="946122.A0A0C2WJJ8"/>
<feature type="compositionally biased region" description="Basic and acidic residues" evidence="3">
    <location>
        <begin position="786"/>
        <end position="807"/>
    </location>
</feature>
<dbReference type="PROSITE" id="PS50158">
    <property type="entry name" value="ZF_CCHC"/>
    <property type="match status" value="1"/>
</dbReference>
<dbReference type="GO" id="GO:0008270">
    <property type="term" value="F:zinc ion binding"/>
    <property type="evidence" value="ECO:0007669"/>
    <property type="project" value="UniProtKB-KW"/>
</dbReference>
<feature type="compositionally biased region" description="Acidic residues" evidence="3">
    <location>
        <begin position="844"/>
        <end position="855"/>
    </location>
</feature>
<dbReference type="AlphaFoldDB" id="A0A0C2WJJ8"/>
<dbReference type="GO" id="GO:0006397">
    <property type="term" value="P:mRNA processing"/>
    <property type="evidence" value="ECO:0007669"/>
    <property type="project" value="UniProtKB-KW"/>
</dbReference>
<keyword evidence="2" id="KW-0863">Zinc-finger</keyword>
<protein>
    <recommendedName>
        <fullName evidence="4">CCHC-type domain-containing protein</fullName>
    </recommendedName>
</protein>
<feature type="region of interest" description="Disordered" evidence="3">
    <location>
        <begin position="1"/>
        <end position="101"/>
    </location>
</feature>
<feature type="compositionally biased region" description="Acidic residues" evidence="3">
    <location>
        <begin position="808"/>
        <end position="817"/>
    </location>
</feature>
<gene>
    <name evidence="5" type="ORF">M378DRAFT_17168</name>
</gene>
<feature type="region of interest" description="Disordered" evidence="3">
    <location>
        <begin position="697"/>
        <end position="869"/>
    </location>
</feature>
<dbReference type="EMBL" id="KN818429">
    <property type="protein sequence ID" value="KIL56328.1"/>
    <property type="molecule type" value="Genomic_DNA"/>
</dbReference>
<evidence type="ECO:0000256" key="1">
    <source>
        <dbReference type="ARBA" id="ARBA00022664"/>
    </source>
</evidence>
<feature type="compositionally biased region" description="Basic and acidic residues" evidence="3">
    <location>
        <begin position="697"/>
        <end position="706"/>
    </location>
</feature>
<sequence length="919" mass="102211">MSFPKSRRDTTPGGSARSTPPPQQSTRSPNVKKDPEKGTHSSSKSPLSTVHAQATANVTQRKPSKAIGNPTRNPSSVPAGTAHRTSPPSGPTRAASPGTESYNKAPTYAAAFGTNYGPSTSYANLGIVNLNYCPTTVKTHVHKDVYVDKSVKTSKPSTLPSSVYANRNSSVSPMNSDVVVVDYPPATRSGNAVRGTTEFSHTPVQYEPATVEEPRGYADNRTDIPNNTYTGHYSVLSNHEGEDDDNVAFAFNDNDRDSIGSQEEAAFQLLHKSPVVSAQPLGTEIPAFMNTMNSLEFHMTEMSKGIKSMIQSFDRVQRQMLASRAIASDVNENIKVLNTLIRKQGAGMLTLPTKLAQAMREELKEIMKEHPQQNRGRSNTPHVERRTDAEAQPGTNRTHAETGDRTNVPSQPEINGPYTQVPIKQTVLLTEQELNAPISEPRDDESISSLAYIGDSPGRGPLSGYSRLDYPSSFSTRHKDYRRFDAPIRHQGPLVPPQENNREPTKVAPSGTLADNTRQEVPVSDNEFEKRVLARLLELKERGKTTREVTKYLNLNNLLVPEYELYHTDLLGQMLHDKAKNWYIHTVGANLDQLISLTEALIALKRYFVKDASSRDSASKFDRISQGGRTVPELFRELKRLSHQMIQPPSEYDFKRQFVNALSDDLATEITRLGYNPENNSIEELLQNARRVEQSKHYVDRNDRTSSHNNKSSTSKKSSFKTKGIVKKHDPKTRSKEPYKDPTTKPKGKITCFLCQKPGHMSTQCPTRPNPAKAARAVREMEEDEPTPKNDGSEEDQDRSSEDHEAPDASEETEDQGSDYKSLSDNDSDPSIADWTAAARIINDDSEPSDDDEEVIYYNGPPEPSKDRLYDWSEMSGYLSRRHLPVAPKTEQDLSNKCNAQNEWSASMRLVADEPTDGL</sequence>
<evidence type="ECO:0000259" key="4">
    <source>
        <dbReference type="PROSITE" id="PS50158"/>
    </source>
</evidence>
<feature type="compositionally biased region" description="Low complexity" evidence="3">
    <location>
        <begin position="707"/>
        <end position="717"/>
    </location>
</feature>
<dbReference type="Proteomes" id="UP000054549">
    <property type="component" value="Unassembled WGS sequence"/>
</dbReference>
<evidence type="ECO:0000313" key="5">
    <source>
        <dbReference type="EMBL" id="KIL56328.1"/>
    </source>
</evidence>
<feature type="region of interest" description="Disordered" evidence="3">
    <location>
        <begin position="489"/>
        <end position="524"/>
    </location>
</feature>
<feature type="compositionally biased region" description="Basic and acidic residues" evidence="3">
    <location>
        <begin position="732"/>
        <end position="744"/>
    </location>
</feature>
<dbReference type="SMART" id="SM00343">
    <property type="entry name" value="ZnF_C2HC"/>
    <property type="match status" value="1"/>
</dbReference>
<name>A0A0C2WJJ8_AMAMK</name>
<reference evidence="5 6" key="1">
    <citation type="submission" date="2014-04" db="EMBL/GenBank/DDBJ databases">
        <title>Evolutionary Origins and Diversification of the Mycorrhizal Mutualists.</title>
        <authorList>
            <consortium name="DOE Joint Genome Institute"/>
            <consortium name="Mycorrhizal Genomics Consortium"/>
            <person name="Kohler A."/>
            <person name="Kuo A."/>
            <person name="Nagy L.G."/>
            <person name="Floudas D."/>
            <person name="Copeland A."/>
            <person name="Barry K.W."/>
            <person name="Cichocki N."/>
            <person name="Veneault-Fourrey C."/>
            <person name="LaButti K."/>
            <person name="Lindquist E.A."/>
            <person name="Lipzen A."/>
            <person name="Lundell T."/>
            <person name="Morin E."/>
            <person name="Murat C."/>
            <person name="Riley R."/>
            <person name="Ohm R."/>
            <person name="Sun H."/>
            <person name="Tunlid A."/>
            <person name="Henrissat B."/>
            <person name="Grigoriev I.V."/>
            <person name="Hibbett D.S."/>
            <person name="Martin F."/>
        </authorList>
    </citation>
    <scope>NUCLEOTIDE SEQUENCE [LARGE SCALE GENOMIC DNA]</scope>
    <source>
        <strain evidence="5 6">Koide BX008</strain>
    </source>
</reference>
<keyword evidence="6" id="KW-1185">Reference proteome</keyword>
<feature type="compositionally biased region" description="Basic and acidic residues" evidence="3">
    <location>
        <begin position="1"/>
        <end position="10"/>
    </location>
</feature>
<keyword evidence="1" id="KW-0507">mRNA processing</keyword>
<evidence type="ECO:0000256" key="3">
    <source>
        <dbReference type="SAM" id="MobiDB-lite"/>
    </source>
</evidence>
<feature type="compositionally biased region" description="Basic residues" evidence="3">
    <location>
        <begin position="718"/>
        <end position="731"/>
    </location>
</feature>
<dbReference type="HOGENOM" id="CLU_317112_0_0_1"/>
<feature type="domain" description="CCHC-type" evidence="4">
    <location>
        <begin position="752"/>
        <end position="766"/>
    </location>
</feature>
<dbReference type="Gene3D" id="4.10.60.10">
    <property type="entry name" value="Zinc finger, CCHC-type"/>
    <property type="match status" value="1"/>
</dbReference>
<keyword evidence="2" id="KW-0862">Zinc</keyword>
<dbReference type="Pfam" id="PF00098">
    <property type="entry name" value="zf-CCHC"/>
    <property type="match status" value="1"/>
</dbReference>
<dbReference type="InParanoid" id="A0A0C2WJJ8"/>
<evidence type="ECO:0000256" key="2">
    <source>
        <dbReference type="PROSITE-ProRule" id="PRU00047"/>
    </source>
</evidence>
<proteinExistence type="predicted"/>
<organism evidence="5 6">
    <name type="scientific">Amanita muscaria (strain Koide BX008)</name>
    <dbReference type="NCBI Taxonomy" id="946122"/>
    <lineage>
        <taxon>Eukaryota</taxon>
        <taxon>Fungi</taxon>
        <taxon>Dikarya</taxon>
        <taxon>Basidiomycota</taxon>
        <taxon>Agaricomycotina</taxon>
        <taxon>Agaricomycetes</taxon>
        <taxon>Agaricomycetidae</taxon>
        <taxon>Agaricales</taxon>
        <taxon>Pluteineae</taxon>
        <taxon>Amanitaceae</taxon>
        <taxon>Amanita</taxon>
    </lineage>
</organism>